<feature type="repeat" description="TPR" evidence="1">
    <location>
        <begin position="20"/>
        <end position="53"/>
    </location>
</feature>
<sequence>MKKYILFISFLWFSMFVFGQQNQFIVAENYFRNNEYEKAIQLYKSLYDKSPYNTTYLERLVKCYQETNQFHIVENLINSRLKQQPDLGYLNVILGQNYERQQNQELANVEYEKAINSINKQPSFGGIIANFFRSYSKLNLAIKAYELTMQKNNGANYGFQLAQIYGEQGEFDKMFASYVDMVDKNENYLSTVKRFTSRYITDDSENENNVSFKRALLRKSNSNPKDIWNNLLAWLFIKQKEYNKALIQHKALLARDADNLSGIKELGKIAFENEDYQVAKECFDMVIERTNYPRDKFFALNRKLLIAVKEESADTEEQFLNALKDYGVNSNTVPIQVSYANYVLFKEKNPRKAIEILEEAKKFANSPYLKVLVKLKLGEALVFAEKFNKALIYFAQVQTKHKNSRLGQEARYRGAQTSYFKGDFKWAKAQLKVLKGSTSQLTANDAAYLFLVISDNEPKDSISTGLKEYAKADLLAYQQKNDEAITVIEDVIANYKGQSIEDDMLFKQATLYERKKMYDEALLVYAKVLAVDEKGILVDDVYYKVAELYNNKLNNTEKAKEYYQKIIFDHPNSIYLVDARKKYRKLRGDNI</sequence>
<dbReference type="Proteomes" id="UP000194221">
    <property type="component" value="Unassembled WGS sequence"/>
</dbReference>
<evidence type="ECO:0008006" key="5">
    <source>
        <dbReference type="Google" id="ProtNLM"/>
    </source>
</evidence>
<dbReference type="OrthoDB" id="9763354at2"/>
<reference evidence="3 4" key="1">
    <citation type="submission" date="2015-03" db="EMBL/GenBank/DDBJ databases">
        <title>Genome sequence of Tenacibaculum sp. S2-2, isolated from intestinal microbiota of sea cucumber, Apostichopus japonicas.</title>
        <authorList>
            <person name="Shao Z."/>
            <person name="Wang L."/>
            <person name="Li X."/>
        </authorList>
    </citation>
    <scope>NUCLEOTIDE SEQUENCE [LARGE SCALE GENOMIC DNA]</scope>
    <source>
        <strain evidence="3 4">S2-2</strain>
    </source>
</reference>
<evidence type="ECO:0000256" key="1">
    <source>
        <dbReference type="PROSITE-ProRule" id="PRU00339"/>
    </source>
</evidence>
<dbReference type="PANTHER" id="PTHR12558:SF44">
    <property type="entry name" value="TETRATRICOPEPTIDE REPEAT-CONTAINING PROTEIN"/>
    <property type="match status" value="1"/>
</dbReference>
<dbReference type="AlphaFoldDB" id="A0A1Y2PEJ3"/>
<dbReference type="GO" id="GO:0051301">
    <property type="term" value="P:cell division"/>
    <property type="evidence" value="ECO:0007669"/>
    <property type="project" value="TreeGrafter"/>
</dbReference>
<dbReference type="SUPFAM" id="SSF48452">
    <property type="entry name" value="TPR-like"/>
    <property type="match status" value="2"/>
</dbReference>
<proteinExistence type="predicted"/>
<dbReference type="EMBL" id="LAPZ01000002">
    <property type="protein sequence ID" value="OSY88916.1"/>
    <property type="molecule type" value="Genomic_DNA"/>
</dbReference>
<organism evidence="3 4">
    <name type="scientific">Tenacibaculum holothuriorum</name>
    <dbReference type="NCBI Taxonomy" id="1635173"/>
    <lineage>
        <taxon>Bacteria</taxon>
        <taxon>Pseudomonadati</taxon>
        <taxon>Bacteroidota</taxon>
        <taxon>Flavobacteriia</taxon>
        <taxon>Flavobacteriales</taxon>
        <taxon>Flavobacteriaceae</taxon>
        <taxon>Tenacibaculum</taxon>
    </lineage>
</organism>
<evidence type="ECO:0000313" key="4">
    <source>
        <dbReference type="Proteomes" id="UP000194221"/>
    </source>
</evidence>
<dbReference type="Pfam" id="PF13432">
    <property type="entry name" value="TPR_16"/>
    <property type="match status" value="1"/>
</dbReference>
<protein>
    <recommendedName>
        <fullName evidence="5">Tetratricopeptide repeat protein</fullName>
    </recommendedName>
</protein>
<gene>
    <name evidence="3" type="ORF">WH52_04430</name>
</gene>
<accession>A0A1Y2PEJ3</accession>
<name>A0A1Y2PEJ3_9FLAO</name>
<feature type="chain" id="PRO_5012576134" description="Tetratricopeptide repeat protein" evidence="2">
    <location>
        <begin position="20"/>
        <end position="591"/>
    </location>
</feature>
<keyword evidence="2" id="KW-0732">Signal</keyword>
<evidence type="ECO:0000256" key="2">
    <source>
        <dbReference type="SAM" id="SignalP"/>
    </source>
</evidence>
<dbReference type="InterPro" id="IPR019734">
    <property type="entry name" value="TPR_rpt"/>
</dbReference>
<dbReference type="SUPFAM" id="SSF81901">
    <property type="entry name" value="HCP-like"/>
    <property type="match status" value="1"/>
</dbReference>
<dbReference type="SMART" id="SM00028">
    <property type="entry name" value="TPR"/>
    <property type="match status" value="6"/>
</dbReference>
<dbReference type="PROSITE" id="PS50005">
    <property type="entry name" value="TPR"/>
    <property type="match status" value="1"/>
</dbReference>
<keyword evidence="4" id="KW-1185">Reference proteome</keyword>
<keyword evidence="1" id="KW-0802">TPR repeat</keyword>
<dbReference type="RefSeq" id="WP_086029725.1">
    <property type="nucleotide sequence ID" value="NZ_LAPZ01000002.1"/>
</dbReference>
<feature type="signal peptide" evidence="2">
    <location>
        <begin position="1"/>
        <end position="19"/>
    </location>
</feature>
<dbReference type="STRING" id="1635173.WH52_04430"/>
<comment type="caution">
    <text evidence="3">The sequence shown here is derived from an EMBL/GenBank/DDBJ whole genome shotgun (WGS) entry which is preliminary data.</text>
</comment>
<evidence type="ECO:0000313" key="3">
    <source>
        <dbReference type="EMBL" id="OSY88916.1"/>
    </source>
</evidence>
<dbReference type="InterPro" id="IPR011990">
    <property type="entry name" value="TPR-like_helical_dom_sf"/>
</dbReference>
<dbReference type="PANTHER" id="PTHR12558">
    <property type="entry name" value="CELL DIVISION CYCLE 16,23,27"/>
    <property type="match status" value="1"/>
</dbReference>
<dbReference type="InParanoid" id="A0A1Y2PEJ3"/>
<dbReference type="Gene3D" id="1.25.40.10">
    <property type="entry name" value="Tetratricopeptide repeat domain"/>
    <property type="match status" value="4"/>
</dbReference>
<dbReference type="Pfam" id="PF13174">
    <property type="entry name" value="TPR_6"/>
    <property type="match status" value="1"/>
</dbReference>